<evidence type="ECO:0000313" key="7">
    <source>
        <dbReference type="Proteomes" id="UP000694846"/>
    </source>
</evidence>
<dbReference type="CDD" id="cd00303">
    <property type="entry name" value="retropepsin_like"/>
    <property type="match status" value="1"/>
</dbReference>
<dbReference type="Proteomes" id="UP000694846">
    <property type="component" value="Unplaced"/>
</dbReference>
<dbReference type="InterPro" id="IPR000477">
    <property type="entry name" value="RT_dom"/>
</dbReference>
<dbReference type="InterPro" id="IPR043502">
    <property type="entry name" value="DNA/RNA_pol_sf"/>
</dbReference>
<keyword evidence="4" id="KW-0378">Hydrolase</keyword>
<evidence type="ECO:0000256" key="5">
    <source>
        <dbReference type="SAM" id="MobiDB-lite"/>
    </source>
</evidence>
<feature type="compositionally biased region" description="Polar residues" evidence="5">
    <location>
        <begin position="203"/>
        <end position="219"/>
    </location>
</feature>
<organism evidence="7 8">
    <name type="scientific">Sipha flava</name>
    <name type="common">yellow sugarcane aphid</name>
    <dbReference type="NCBI Taxonomy" id="143950"/>
    <lineage>
        <taxon>Eukaryota</taxon>
        <taxon>Metazoa</taxon>
        <taxon>Ecdysozoa</taxon>
        <taxon>Arthropoda</taxon>
        <taxon>Hexapoda</taxon>
        <taxon>Insecta</taxon>
        <taxon>Pterygota</taxon>
        <taxon>Neoptera</taxon>
        <taxon>Paraneoptera</taxon>
        <taxon>Hemiptera</taxon>
        <taxon>Sternorrhyncha</taxon>
        <taxon>Aphidomorpha</taxon>
        <taxon>Aphidoidea</taxon>
        <taxon>Aphididae</taxon>
        <taxon>Sipha</taxon>
    </lineage>
</organism>
<dbReference type="Gene3D" id="2.40.70.10">
    <property type="entry name" value="Acid Proteases"/>
    <property type="match status" value="1"/>
</dbReference>
<dbReference type="SUPFAM" id="SSF56672">
    <property type="entry name" value="DNA/RNA polymerases"/>
    <property type="match status" value="1"/>
</dbReference>
<evidence type="ECO:0000313" key="8">
    <source>
        <dbReference type="RefSeq" id="XP_025405877.1"/>
    </source>
</evidence>
<keyword evidence="3" id="KW-0540">Nuclease</keyword>
<name>A0A8B8F6D2_9HEMI</name>
<feature type="region of interest" description="Disordered" evidence="5">
    <location>
        <begin position="198"/>
        <end position="220"/>
    </location>
</feature>
<dbReference type="Gene3D" id="3.10.10.10">
    <property type="entry name" value="HIV Type 1 Reverse Transcriptase, subunit A, domain 1"/>
    <property type="match status" value="1"/>
</dbReference>
<dbReference type="RefSeq" id="XP_025405877.1">
    <property type="nucleotide sequence ID" value="XM_025550092.1"/>
</dbReference>
<feature type="compositionally biased region" description="Polar residues" evidence="5">
    <location>
        <begin position="42"/>
        <end position="56"/>
    </location>
</feature>
<dbReference type="GO" id="GO:0016779">
    <property type="term" value="F:nucleotidyltransferase activity"/>
    <property type="evidence" value="ECO:0007669"/>
    <property type="project" value="UniProtKB-KW"/>
</dbReference>
<dbReference type="Gene3D" id="3.30.70.270">
    <property type="match status" value="1"/>
</dbReference>
<feature type="non-terminal residue" evidence="8">
    <location>
        <position position="526"/>
    </location>
</feature>
<feature type="region of interest" description="Disordered" evidence="5">
    <location>
        <begin position="1"/>
        <end position="67"/>
    </location>
</feature>
<dbReference type="GeneID" id="112680094"/>
<accession>A0A8B8F6D2</accession>
<evidence type="ECO:0000256" key="3">
    <source>
        <dbReference type="ARBA" id="ARBA00022722"/>
    </source>
</evidence>
<dbReference type="PANTHER" id="PTHR37984:SF5">
    <property type="entry name" value="PROTEIN NYNRIN-LIKE"/>
    <property type="match status" value="1"/>
</dbReference>
<feature type="domain" description="Reverse transcriptase" evidence="6">
    <location>
        <begin position="427"/>
        <end position="526"/>
    </location>
</feature>
<dbReference type="InterPro" id="IPR050951">
    <property type="entry name" value="Retrovirus_Pol_polyprotein"/>
</dbReference>
<dbReference type="AlphaFoldDB" id="A0A8B8F6D2"/>
<keyword evidence="2" id="KW-0548">Nucleotidyltransferase</keyword>
<dbReference type="SUPFAM" id="SSF50630">
    <property type="entry name" value="Acid proteases"/>
    <property type="match status" value="1"/>
</dbReference>
<dbReference type="GO" id="GO:0071897">
    <property type="term" value="P:DNA biosynthetic process"/>
    <property type="evidence" value="ECO:0007669"/>
    <property type="project" value="UniProtKB-ARBA"/>
</dbReference>
<dbReference type="InterPro" id="IPR021109">
    <property type="entry name" value="Peptidase_aspartic_dom_sf"/>
</dbReference>
<dbReference type="PANTHER" id="PTHR37984">
    <property type="entry name" value="PROTEIN CBG26694"/>
    <property type="match status" value="1"/>
</dbReference>
<evidence type="ECO:0000256" key="2">
    <source>
        <dbReference type="ARBA" id="ARBA00022695"/>
    </source>
</evidence>
<proteinExistence type="predicted"/>
<dbReference type="PROSITE" id="PS50878">
    <property type="entry name" value="RT_POL"/>
    <property type="match status" value="1"/>
</dbReference>
<dbReference type="OrthoDB" id="6382339at2759"/>
<keyword evidence="7" id="KW-1185">Reference proteome</keyword>
<evidence type="ECO:0000256" key="1">
    <source>
        <dbReference type="ARBA" id="ARBA00022679"/>
    </source>
</evidence>
<reference evidence="8" key="1">
    <citation type="submission" date="2025-08" db="UniProtKB">
        <authorList>
            <consortium name="RefSeq"/>
        </authorList>
    </citation>
    <scope>IDENTIFICATION</scope>
</reference>
<keyword evidence="1" id="KW-0808">Transferase</keyword>
<protein>
    <submittedName>
        <fullName evidence="8">Uncharacterized protein LOC112680094</fullName>
    </submittedName>
</protein>
<evidence type="ECO:0000259" key="6">
    <source>
        <dbReference type="PROSITE" id="PS50878"/>
    </source>
</evidence>
<evidence type="ECO:0000256" key="4">
    <source>
        <dbReference type="ARBA" id="ARBA00022759"/>
    </source>
</evidence>
<gene>
    <name evidence="8" type="primary">LOC112680094</name>
</gene>
<dbReference type="GO" id="GO:0004519">
    <property type="term" value="F:endonuclease activity"/>
    <property type="evidence" value="ECO:0007669"/>
    <property type="project" value="UniProtKB-KW"/>
</dbReference>
<dbReference type="CDD" id="cd01647">
    <property type="entry name" value="RT_LTR"/>
    <property type="match status" value="1"/>
</dbReference>
<dbReference type="InterPro" id="IPR043128">
    <property type="entry name" value="Rev_trsase/Diguanyl_cyclase"/>
</dbReference>
<sequence length="526" mass="57449">MQDLWGGPLEQHMPSPTDVFGKRRRRRGELVRPSASKHLSKKSQPSLRTAPSSNFGIINGDIVNGRPTGKSGLKGPMISERPSSNISSVHTSTSISDVPAYPRQPQVGAVPQLPNLHHPTHTYHCTSDSHPVSGEALGVGTKVIGTGTVDHVNRDAADHTTPTLPEHVPAQVEQSRSTEATGSEVLVMAVHTAVKSPDAAVENQLSRSNETPTSSNANRTCLDKIPTPAVELEFTSGFVTALLDSQAQKSYVSPIIARKFGTIINGLTSLVRMADGHTTSTSGTAAFDTKIGDLNISFSATIMNDLYCDVLLGHDFLVGNEVSWDYAACTIHLGARRRTTACWKGRANTLPTAPDLSTLEISGDPESRAELLKIIEKYADVFSDRIGRTKLIEHDIILKKNTPIALKPYSYPSAKQAIIDDMIRDMESQGLVEPSISPWSAPVVLAKKKDGSPRLCIDYRRLNDVTESDAYPMPDLNKLIRQMRGAKVFSVLDLKSGYWQVPLNPNARKYSAFRTRRGLYQFRVLP</sequence>
<keyword evidence="4" id="KW-0255">Endonuclease</keyword>
<dbReference type="Pfam" id="PF00078">
    <property type="entry name" value="RVT_1"/>
    <property type="match status" value="1"/>
</dbReference>